<organism evidence="2 3">
    <name type="scientific">Glaciecola nitratireducens (strain JCM 12485 / KCTC 12276 / FR1064)</name>
    <dbReference type="NCBI Taxonomy" id="1085623"/>
    <lineage>
        <taxon>Bacteria</taxon>
        <taxon>Pseudomonadati</taxon>
        <taxon>Pseudomonadota</taxon>
        <taxon>Gammaproteobacteria</taxon>
        <taxon>Alteromonadales</taxon>
        <taxon>Alteromonadaceae</taxon>
        <taxon>Brumicola</taxon>
    </lineage>
</organism>
<dbReference type="Gene3D" id="3.90.1520.10">
    <property type="entry name" value="H-NOX domain"/>
    <property type="match status" value="1"/>
</dbReference>
<reference evidence="2 3" key="1">
    <citation type="journal article" date="2011" name="J. Bacteriol.">
        <title>Complete genome sequence of seawater bacterium Glaciecola nitratireducens FR1064T.</title>
        <authorList>
            <person name="Bian F."/>
            <person name="Qin Q.L."/>
            <person name="Xie B.B."/>
            <person name="Shu Y.L."/>
            <person name="Zhang X.Y."/>
            <person name="Yu Y."/>
            <person name="Chen B."/>
            <person name="Chen X.L."/>
            <person name="Zhou B.C."/>
            <person name="Zhang Y.Z."/>
        </authorList>
    </citation>
    <scope>NUCLEOTIDE SEQUENCE [LARGE SCALE GENOMIC DNA]</scope>
    <source>
        <strain evidence="3">JCM 12485 / KCTC 12276 / FR1064</strain>
    </source>
</reference>
<protein>
    <submittedName>
        <fullName evidence="2">Heme NO binding domain-containing protein</fullName>
    </submittedName>
</protein>
<gene>
    <name evidence="2" type="ordered locus">GNIT_0616</name>
</gene>
<dbReference type="Proteomes" id="UP000009282">
    <property type="component" value="Chromosome"/>
</dbReference>
<sequence length="203" mass="22861">MIGIIQKVLMDLLVSTGGESLKQSVLQHAGLPPDMHFRIDQNYSDIDCLKLIDAAVVETGLSANEVYALYATAFINQVRDLFPRFFEISKTSEEFLMRQATVHAVMASGLQHSEDRKQVTDKFSATQLSPRLVRIDYRSPNLLCGLFKALVHEVSSIYNETVSISCTRCVKEGQSECSFNLQWPQSKSDQHQHVKIKVINPDD</sequence>
<evidence type="ECO:0000313" key="2">
    <source>
        <dbReference type="EMBL" id="AEP28769.1"/>
    </source>
</evidence>
<feature type="domain" description="Heme NO-binding" evidence="1">
    <location>
        <begin position="3"/>
        <end position="165"/>
    </location>
</feature>
<name>G4QEK6_GLANF</name>
<dbReference type="RefSeq" id="WP_014107646.1">
    <property type="nucleotide sequence ID" value="NC_016041.1"/>
</dbReference>
<accession>G4QEK6</accession>
<keyword evidence="3" id="KW-1185">Reference proteome</keyword>
<dbReference type="EMBL" id="CP003060">
    <property type="protein sequence ID" value="AEP28769.1"/>
    <property type="molecule type" value="Genomic_DNA"/>
</dbReference>
<evidence type="ECO:0000313" key="3">
    <source>
        <dbReference type="Proteomes" id="UP000009282"/>
    </source>
</evidence>
<dbReference type="KEGG" id="gni:GNIT_0616"/>
<dbReference type="SUPFAM" id="SSF111126">
    <property type="entry name" value="Ligand-binding domain in the NO signalling and Golgi transport"/>
    <property type="match status" value="1"/>
</dbReference>
<dbReference type="eggNOG" id="ENOG50349MM">
    <property type="taxonomic scope" value="Bacteria"/>
</dbReference>
<evidence type="ECO:0000259" key="1">
    <source>
        <dbReference type="Pfam" id="PF07700"/>
    </source>
</evidence>
<proteinExistence type="predicted"/>
<dbReference type="STRING" id="1085623.GNIT_0616"/>
<dbReference type="GO" id="GO:0020037">
    <property type="term" value="F:heme binding"/>
    <property type="evidence" value="ECO:0007669"/>
    <property type="project" value="InterPro"/>
</dbReference>
<dbReference type="InterPro" id="IPR011644">
    <property type="entry name" value="Heme_NO-bd"/>
</dbReference>
<dbReference type="HOGENOM" id="CLU_1407104_0_0_6"/>
<dbReference type="Pfam" id="PF07700">
    <property type="entry name" value="HNOB"/>
    <property type="match status" value="1"/>
</dbReference>
<dbReference type="InterPro" id="IPR024096">
    <property type="entry name" value="NO_sig/Golgi_transp_ligand-bd"/>
</dbReference>
<dbReference type="AlphaFoldDB" id="G4QEK6"/>
<dbReference type="OrthoDB" id="7266652at2"/>
<dbReference type="InterPro" id="IPR038158">
    <property type="entry name" value="H-NOX_domain_sf"/>
</dbReference>